<accession>A0AAD5SC15</accession>
<dbReference type="InterPro" id="IPR023395">
    <property type="entry name" value="MCP_dom_sf"/>
</dbReference>
<name>A0AAD5SC15_9FUNG</name>
<keyword evidence="5" id="KW-0677">Repeat</keyword>
<keyword evidence="7 8" id="KW-0472">Membrane</keyword>
<evidence type="ECO:0000256" key="6">
    <source>
        <dbReference type="ARBA" id="ARBA00022989"/>
    </source>
</evidence>
<evidence type="ECO:0000256" key="4">
    <source>
        <dbReference type="ARBA" id="ARBA00022692"/>
    </source>
</evidence>
<dbReference type="Proteomes" id="UP001212841">
    <property type="component" value="Unassembled WGS sequence"/>
</dbReference>
<keyword evidence="3 9" id="KW-0813">Transport</keyword>
<dbReference type="SUPFAM" id="SSF103506">
    <property type="entry name" value="Mitochondrial carrier"/>
    <property type="match status" value="1"/>
</dbReference>
<proteinExistence type="inferred from homology"/>
<dbReference type="InterPro" id="IPR018108">
    <property type="entry name" value="MCP_transmembrane"/>
</dbReference>
<evidence type="ECO:0000256" key="7">
    <source>
        <dbReference type="ARBA" id="ARBA00023136"/>
    </source>
</evidence>
<feature type="repeat" description="Solcar" evidence="8">
    <location>
        <begin position="68"/>
        <end position="156"/>
    </location>
</feature>
<protein>
    <recommendedName>
        <fullName evidence="12">Mitochondrial dicarboxylate carrier</fullName>
    </recommendedName>
</protein>
<evidence type="ECO:0000256" key="5">
    <source>
        <dbReference type="ARBA" id="ARBA00022737"/>
    </source>
</evidence>
<keyword evidence="11" id="KW-1185">Reference proteome</keyword>
<evidence type="ECO:0000256" key="8">
    <source>
        <dbReference type="PROSITE-ProRule" id="PRU00282"/>
    </source>
</evidence>
<gene>
    <name evidence="10" type="ORF">HK097_001735</name>
</gene>
<comment type="subcellular location">
    <subcellularLocation>
        <location evidence="1">Membrane</location>
        <topology evidence="1">Multi-pass membrane protein</topology>
    </subcellularLocation>
</comment>
<evidence type="ECO:0000313" key="10">
    <source>
        <dbReference type="EMBL" id="KAJ3043475.1"/>
    </source>
</evidence>
<evidence type="ECO:0000256" key="2">
    <source>
        <dbReference type="ARBA" id="ARBA00006375"/>
    </source>
</evidence>
<keyword evidence="6" id="KW-1133">Transmembrane helix</keyword>
<comment type="caution">
    <text evidence="10">The sequence shown here is derived from an EMBL/GenBank/DDBJ whole genome shotgun (WGS) entry which is preliminary data.</text>
</comment>
<evidence type="ECO:0008006" key="12">
    <source>
        <dbReference type="Google" id="ProtNLM"/>
    </source>
</evidence>
<reference evidence="10" key="1">
    <citation type="submission" date="2020-05" db="EMBL/GenBank/DDBJ databases">
        <title>Phylogenomic resolution of chytrid fungi.</title>
        <authorList>
            <person name="Stajich J.E."/>
            <person name="Amses K."/>
            <person name="Simmons R."/>
            <person name="Seto K."/>
            <person name="Myers J."/>
            <person name="Bonds A."/>
            <person name="Quandt C.A."/>
            <person name="Barry K."/>
            <person name="Liu P."/>
            <person name="Grigoriev I."/>
            <person name="Longcore J.E."/>
            <person name="James T.Y."/>
        </authorList>
    </citation>
    <scope>NUCLEOTIDE SEQUENCE</scope>
    <source>
        <strain evidence="10">JEL0318</strain>
    </source>
</reference>
<dbReference type="InterPro" id="IPR050391">
    <property type="entry name" value="Mito_Metabolite_Transporter"/>
</dbReference>
<dbReference type="EMBL" id="JADGJD010001351">
    <property type="protein sequence ID" value="KAJ3043475.1"/>
    <property type="molecule type" value="Genomic_DNA"/>
</dbReference>
<dbReference type="PROSITE" id="PS50920">
    <property type="entry name" value="SOLCAR"/>
    <property type="match status" value="3"/>
</dbReference>
<comment type="similarity">
    <text evidence="2 9">Belongs to the mitochondrial carrier (TC 2.A.29) family.</text>
</comment>
<sequence>MQTSTTHKSSLTHTASTIVRSEGVLGLYAGLSASLLRQATYSTTRFAVVDETKAWFAARSEDGKLTPLHSLLASTLGGIAGGIVGTPADLCNIRMQNDGKLPPDQRRNYKNAFDGLFRIWKSEGLKSLFIGVGPNVGRGVLMTGSQVTSYDIIKQKLLTTPYFRDDVYTHFTASLAAGLVATTLCSPFDVLKTRIMSHTDGHGAYKSTLDAAWKIWRSEGFAAFLK</sequence>
<evidence type="ECO:0000256" key="1">
    <source>
        <dbReference type="ARBA" id="ARBA00004141"/>
    </source>
</evidence>
<evidence type="ECO:0000256" key="3">
    <source>
        <dbReference type="ARBA" id="ARBA00022448"/>
    </source>
</evidence>
<keyword evidence="4 8" id="KW-0812">Transmembrane</keyword>
<evidence type="ECO:0000313" key="11">
    <source>
        <dbReference type="Proteomes" id="UP001212841"/>
    </source>
</evidence>
<dbReference type="GO" id="GO:0016020">
    <property type="term" value="C:membrane"/>
    <property type="evidence" value="ECO:0007669"/>
    <property type="project" value="UniProtKB-SubCell"/>
</dbReference>
<feature type="repeat" description="Solcar" evidence="8">
    <location>
        <begin position="165"/>
        <end position="226"/>
    </location>
</feature>
<evidence type="ECO:0000256" key="9">
    <source>
        <dbReference type="RuleBase" id="RU000488"/>
    </source>
</evidence>
<feature type="repeat" description="Solcar" evidence="8">
    <location>
        <begin position="1"/>
        <end position="55"/>
    </location>
</feature>
<dbReference type="AlphaFoldDB" id="A0AAD5SC15"/>
<dbReference type="Gene3D" id="1.50.40.10">
    <property type="entry name" value="Mitochondrial carrier domain"/>
    <property type="match status" value="1"/>
</dbReference>
<feature type="non-terminal residue" evidence="10">
    <location>
        <position position="226"/>
    </location>
</feature>
<dbReference type="PANTHER" id="PTHR45618">
    <property type="entry name" value="MITOCHONDRIAL DICARBOXYLATE CARRIER-RELATED"/>
    <property type="match status" value="1"/>
</dbReference>
<organism evidence="10 11">
    <name type="scientific">Rhizophlyctis rosea</name>
    <dbReference type="NCBI Taxonomy" id="64517"/>
    <lineage>
        <taxon>Eukaryota</taxon>
        <taxon>Fungi</taxon>
        <taxon>Fungi incertae sedis</taxon>
        <taxon>Chytridiomycota</taxon>
        <taxon>Chytridiomycota incertae sedis</taxon>
        <taxon>Chytridiomycetes</taxon>
        <taxon>Rhizophlyctidales</taxon>
        <taxon>Rhizophlyctidaceae</taxon>
        <taxon>Rhizophlyctis</taxon>
    </lineage>
</organism>
<dbReference type="Pfam" id="PF00153">
    <property type="entry name" value="Mito_carr"/>
    <property type="match status" value="3"/>
</dbReference>